<organism evidence="7 8">
    <name type="scientific">Thermovibrio ammonificans (strain DSM 15698 / JCM 12110 / HB-1)</name>
    <dbReference type="NCBI Taxonomy" id="648996"/>
    <lineage>
        <taxon>Bacteria</taxon>
        <taxon>Pseudomonadati</taxon>
        <taxon>Aquificota</taxon>
        <taxon>Aquificia</taxon>
        <taxon>Desulfurobacteriales</taxon>
        <taxon>Desulfurobacteriaceae</taxon>
        <taxon>Thermovibrio</taxon>
    </lineage>
</organism>
<dbReference type="Pfam" id="PF02491">
    <property type="entry name" value="SHS2_FTSA"/>
    <property type="match status" value="1"/>
</dbReference>
<keyword evidence="8" id="KW-1185">Reference proteome</keyword>
<dbReference type="PIRSF" id="PIRSF003101">
    <property type="entry name" value="FtsA"/>
    <property type="match status" value="1"/>
</dbReference>
<evidence type="ECO:0000256" key="3">
    <source>
        <dbReference type="ARBA" id="ARBA00023136"/>
    </source>
</evidence>
<accession>E8T6N3</accession>
<dbReference type="GO" id="GO:0051301">
    <property type="term" value="P:cell division"/>
    <property type="evidence" value="ECO:0007669"/>
    <property type="project" value="UniProtKB-KW"/>
</dbReference>
<keyword evidence="3" id="KW-0472">Membrane</keyword>
<proteinExistence type="inferred from homology"/>
<dbReference type="HOGENOM" id="CLU_037850_3_2_0"/>
<dbReference type="GO" id="GO:0009898">
    <property type="term" value="C:cytoplasmic side of plasma membrane"/>
    <property type="evidence" value="ECO:0007669"/>
    <property type="project" value="TreeGrafter"/>
</dbReference>
<keyword evidence="2 5" id="KW-0132">Cell division</keyword>
<feature type="domain" description="SHS2" evidence="6">
    <location>
        <begin position="6"/>
        <end position="200"/>
    </location>
</feature>
<dbReference type="InterPro" id="IPR020823">
    <property type="entry name" value="Cell_div_FtsA"/>
</dbReference>
<dbReference type="SMART" id="SM00842">
    <property type="entry name" value="FtsA"/>
    <property type="match status" value="1"/>
</dbReference>
<keyword evidence="1" id="KW-1003">Cell membrane</keyword>
<dbReference type="PANTHER" id="PTHR32432:SF4">
    <property type="entry name" value="CELL DIVISION PROTEIN FTSA"/>
    <property type="match status" value="1"/>
</dbReference>
<dbReference type="OrthoDB" id="9768127at2"/>
<evidence type="ECO:0000256" key="4">
    <source>
        <dbReference type="ARBA" id="ARBA00023306"/>
    </source>
</evidence>
<dbReference type="STRING" id="648996.Theam_0850"/>
<protein>
    <recommendedName>
        <fullName evidence="5">Cell division protein FtsA</fullName>
    </recommendedName>
</protein>
<sequence length="413" mass="45917">MLEQKVLTVDLGTSTVRAGLAVLKSGEIKQLTVKQTPSRGINSGTIVNATSAKETLTSAINKVKLESPATVPNEAYVVVPGSYTLGFQVESKITLPTLKTITYNDVNAVKNKAKDELLRRLGSPVKTKYEILHIIPQEFKVDNVDGIQNPIGHSGRELTIRAFVILAAKNYMKTVEDLFKEAGLRLKGGVLQVLASYYSIKGEDSYFNNNLLIHIGAGNTEVLYFREDKPVLLKHVPFGGEDIIKFIIQKLKVSRQEAERLYREYGYAYAFAVNQEETIDINYGKKVRKAPKVLIAALIHLKLKELFKDIISDLNEKDPSFIENLNRVYLTGGLTNLKEITTLTEKVFKAPAEVAKPKGTDDPTLAPIVGVVNYVRSLNNSERIEDVKEDLIKEPGGSGSIFQIIRRFILDLI</sequence>
<dbReference type="KEGG" id="tam:Theam_0850"/>
<evidence type="ECO:0000256" key="1">
    <source>
        <dbReference type="ARBA" id="ARBA00022475"/>
    </source>
</evidence>
<evidence type="ECO:0000256" key="5">
    <source>
        <dbReference type="PIRNR" id="PIRNR003101"/>
    </source>
</evidence>
<dbReference type="Proteomes" id="UP000006362">
    <property type="component" value="Chromosome"/>
</dbReference>
<dbReference type="InterPro" id="IPR050696">
    <property type="entry name" value="FtsA/MreB"/>
</dbReference>
<comment type="subunit">
    <text evidence="5">Interacts with FtsZ.</text>
</comment>
<dbReference type="EMBL" id="CP002444">
    <property type="protein sequence ID" value="ADU96817.1"/>
    <property type="molecule type" value="Genomic_DNA"/>
</dbReference>
<keyword evidence="4 5" id="KW-0131">Cell cycle</keyword>
<dbReference type="eggNOG" id="COG0849">
    <property type="taxonomic scope" value="Bacteria"/>
</dbReference>
<dbReference type="AlphaFoldDB" id="E8T6N3"/>
<comment type="function">
    <text evidence="5">Cell division protein that is involved in the assembly of the Z ring. May serve as a membrane anchor for the Z ring.</text>
</comment>
<evidence type="ECO:0000256" key="2">
    <source>
        <dbReference type="ARBA" id="ARBA00022618"/>
    </source>
</evidence>
<dbReference type="InterPro" id="IPR003494">
    <property type="entry name" value="SHS2_FtsA"/>
</dbReference>
<dbReference type="RefSeq" id="WP_013537603.1">
    <property type="nucleotide sequence ID" value="NC_014926.1"/>
</dbReference>
<evidence type="ECO:0000313" key="8">
    <source>
        <dbReference type="Proteomes" id="UP000006362"/>
    </source>
</evidence>
<comment type="similarity">
    <text evidence="5">Belongs to the FtsA/MreB family.</text>
</comment>
<dbReference type="PANTHER" id="PTHR32432">
    <property type="entry name" value="CELL DIVISION PROTEIN FTSA-RELATED"/>
    <property type="match status" value="1"/>
</dbReference>
<dbReference type="SUPFAM" id="SSF53067">
    <property type="entry name" value="Actin-like ATPase domain"/>
    <property type="match status" value="2"/>
</dbReference>
<name>E8T6N3_THEA1</name>
<dbReference type="Gene3D" id="3.30.420.40">
    <property type="match status" value="1"/>
</dbReference>
<evidence type="ECO:0000313" key="7">
    <source>
        <dbReference type="EMBL" id="ADU96817.1"/>
    </source>
</evidence>
<dbReference type="InterPro" id="IPR043129">
    <property type="entry name" value="ATPase_NBD"/>
</dbReference>
<gene>
    <name evidence="7" type="ordered locus">Theam_0850</name>
</gene>
<evidence type="ECO:0000259" key="6">
    <source>
        <dbReference type="SMART" id="SM00842"/>
    </source>
</evidence>
<dbReference type="Gene3D" id="3.30.1490.110">
    <property type="match status" value="1"/>
</dbReference>
<reference evidence="7" key="1">
    <citation type="submission" date="2011-01" db="EMBL/GenBank/DDBJ databases">
        <title>Complete sequence of chromosome of Thermovibrio ammonificans HB-1.</title>
        <authorList>
            <consortium name="US DOE Joint Genome Institute"/>
            <person name="Lucas S."/>
            <person name="Copeland A."/>
            <person name="Lapidus A."/>
            <person name="Cheng J.-F."/>
            <person name="Goodwin L."/>
            <person name="Pitluck S."/>
            <person name="Davenport K."/>
            <person name="Detter J.C."/>
            <person name="Han C."/>
            <person name="Tapia R."/>
            <person name="Land M."/>
            <person name="Hauser L."/>
            <person name="Kyrpides N."/>
            <person name="Ivanova N."/>
            <person name="Ovchinnikova G."/>
            <person name="Vetriani C."/>
            <person name="Woyke T."/>
        </authorList>
    </citation>
    <scope>NUCLEOTIDE SEQUENCE [LARGE SCALE GENOMIC DNA]</scope>
    <source>
        <strain evidence="7">HB-1</strain>
    </source>
</reference>
<dbReference type="GO" id="GO:0032153">
    <property type="term" value="C:cell division site"/>
    <property type="evidence" value="ECO:0007669"/>
    <property type="project" value="TreeGrafter"/>
</dbReference>
<dbReference type="NCBIfam" id="TIGR01174">
    <property type="entry name" value="ftsA"/>
    <property type="match status" value="1"/>
</dbReference>
<dbReference type="Pfam" id="PF14450">
    <property type="entry name" value="FtsA"/>
    <property type="match status" value="1"/>
</dbReference>